<protein>
    <submittedName>
        <fullName evidence="1">Uncharacterized protein</fullName>
    </submittedName>
</protein>
<proteinExistence type="predicted"/>
<dbReference type="EMBL" id="JAOWKW010000009">
    <property type="protein sequence ID" value="MCV2879438.1"/>
    <property type="molecule type" value="Genomic_DNA"/>
</dbReference>
<reference evidence="1 2" key="1">
    <citation type="submission" date="2022-10" db="EMBL/GenBank/DDBJ databases">
        <title>Sinirhodobacter sp. nov., isolated from ocean surface sediments.</title>
        <authorList>
            <person name="He W."/>
            <person name="Wang L."/>
            <person name="Zhang D.-F."/>
        </authorList>
    </citation>
    <scope>NUCLEOTIDE SEQUENCE [LARGE SCALE GENOMIC DNA]</scope>
    <source>
        <strain evidence="1 2">WL0115</strain>
    </source>
</reference>
<name>A0ABT3A0A1_9RHOB</name>
<accession>A0ABT3A0A1</accession>
<comment type="caution">
    <text evidence="1">The sequence shown here is derived from an EMBL/GenBank/DDBJ whole genome shotgun (WGS) entry which is preliminary data.</text>
</comment>
<evidence type="ECO:0000313" key="1">
    <source>
        <dbReference type="EMBL" id="MCV2879438.1"/>
    </source>
</evidence>
<sequence length="63" mass="6338">MALPERERAMENAARTLAALIALSGPVFAEDPATHAVLDTPADLLHAGSAGCLATAQALQGAV</sequence>
<keyword evidence="2" id="KW-1185">Reference proteome</keyword>
<dbReference type="Proteomes" id="UP001526166">
    <property type="component" value="Unassembled WGS sequence"/>
</dbReference>
<evidence type="ECO:0000313" key="2">
    <source>
        <dbReference type="Proteomes" id="UP001526166"/>
    </source>
</evidence>
<organism evidence="1 2">
    <name type="scientific">Sedimentimonas flavescens</name>
    <dbReference type="NCBI Taxonomy" id="2851012"/>
    <lineage>
        <taxon>Bacteria</taxon>
        <taxon>Pseudomonadati</taxon>
        <taxon>Pseudomonadota</taxon>
        <taxon>Alphaproteobacteria</taxon>
        <taxon>Rhodobacterales</taxon>
        <taxon>Rhodobacter group</taxon>
        <taxon>Sedimentimonas</taxon>
    </lineage>
</organism>
<dbReference type="RefSeq" id="WP_263848075.1">
    <property type="nucleotide sequence ID" value="NZ_JAOWKW010000009.1"/>
</dbReference>
<gene>
    <name evidence="1" type="ORF">OE699_11315</name>
</gene>